<evidence type="ECO:0000313" key="2">
    <source>
        <dbReference type="EMBL" id="KAK5844288.1"/>
    </source>
</evidence>
<comment type="caution">
    <text evidence="2">The sequence shown here is derived from an EMBL/GenBank/DDBJ whole genome shotgun (WGS) entry which is preliminary data.</text>
</comment>
<organism evidence="2 3">
    <name type="scientific">Gossypium arboreum</name>
    <name type="common">Tree cotton</name>
    <name type="synonym">Gossypium nanking</name>
    <dbReference type="NCBI Taxonomy" id="29729"/>
    <lineage>
        <taxon>Eukaryota</taxon>
        <taxon>Viridiplantae</taxon>
        <taxon>Streptophyta</taxon>
        <taxon>Embryophyta</taxon>
        <taxon>Tracheophyta</taxon>
        <taxon>Spermatophyta</taxon>
        <taxon>Magnoliopsida</taxon>
        <taxon>eudicotyledons</taxon>
        <taxon>Gunneridae</taxon>
        <taxon>Pentapetalae</taxon>
        <taxon>rosids</taxon>
        <taxon>malvids</taxon>
        <taxon>Malvales</taxon>
        <taxon>Malvaceae</taxon>
        <taxon>Malvoideae</taxon>
        <taxon>Gossypium</taxon>
    </lineage>
</organism>
<evidence type="ECO:0000313" key="3">
    <source>
        <dbReference type="Proteomes" id="UP001358586"/>
    </source>
</evidence>
<dbReference type="Proteomes" id="UP001358586">
    <property type="component" value="Chromosome 1"/>
</dbReference>
<dbReference type="PANTHER" id="PTHR46033">
    <property type="entry name" value="PROTEIN MAIN-LIKE 2"/>
    <property type="match status" value="1"/>
</dbReference>
<sequence length="98" mass="11423">MPNANNNKVHLIYLPALSYLEAACLYSWRSTVLATSYRELCWATKHKAQDINGCLILLQSWVLYNMPFMASMSHQIHVFPLVNRYREVETTHYLSTDD</sequence>
<feature type="domain" description="Aminotransferase-like plant mobile" evidence="1">
    <location>
        <begin position="2"/>
        <end position="90"/>
    </location>
</feature>
<keyword evidence="3" id="KW-1185">Reference proteome</keyword>
<protein>
    <recommendedName>
        <fullName evidence="1">Aminotransferase-like plant mobile domain-containing protein</fullName>
    </recommendedName>
</protein>
<accession>A0ABR0QY87</accession>
<dbReference type="PANTHER" id="PTHR46033:SF8">
    <property type="entry name" value="PROTEIN MAINTENANCE OF MERISTEMS-LIKE"/>
    <property type="match status" value="1"/>
</dbReference>
<dbReference type="InterPro" id="IPR019557">
    <property type="entry name" value="AminoTfrase-like_pln_mobile"/>
</dbReference>
<name>A0ABR0QY87_GOSAR</name>
<reference evidence="2 3" key="1">
    <citation type="submission" date="2023-03" db="EMBL/GenBank/DDBJ databases">
        <title>WGS of Gossypium arboreum.</title>
        <authorList>
            <person name="Yu D."/>
        </authorList>
    </citation>
    <scope>NUCLEOTIDE SEQUENCE [LARGE SCALE GENOMIC DNA]</scope>
    <source>
        <tissue evidence="2">Leaf</tissue>
    </source>
</reference>
<dbReference type="Pfam" id="PF10536">
    <property type="entry name" value="PMD"/>
    <property type="match status" value="1"/>
</dbReference>
<gene>
    <name evidence="2" type="ORF">PVK06_000424</name>
</gene>
<evidence type="ECO:0000259" key="1">
    <source>
        <dbReference type="Pfam" id="PF10536"/>
    </source>
</evidence>
<dbReference type="EMBL" id="JARKNE010000001">
    <property type="protein sequence ID" value="KAK5844288.1"/>
    <property type="molecule type" value="Genomic_DNA"/>
</dbReference>
<dbReference type="InterPro" id="IPR044824">
    <property type="entry name" value="MAIN-like"/>
</dbReference>
<proteinExistence type="predicted"/>